<feature type="domain" description="PIN" evidence="8">
    <location>
        <begin position="2"/>
        <end position="115"/>
    </location>
</feature>
<evidence type="ECO:0000259" key="8">
    <source>
        <dbReference type="Pfam" id="PF01850"/>
    </source>
</evidence>
<dbReference type="RefSeq" id="WP_068769203.1">
    <property type="nucleotide sequence ID" value="NZ_CP109796.1"/>
</dbReference>
<dbReference type="PANTHER" id="PTHR33653:SF1">
    <property type="entry name" value="RIBONUCLEASE VAPC2"/>
    <property type="match status" value="1"/>
</dbReference>
<comment type="similarity">
    <text evidence="7">Belongs to the PINc/VapC protein family.</text>
</comment>
<sequence>MLFDTTFFIDLEQELYAGIPGAAAAFLQKVKRMPKAVSTVTIGEFAVGASDADTRRMFRGYRPVALGRDTAIFAGRLQASLPFRMGENDLWIAATALRFGLPLVSNDAKIFPHIPKLKLYRY</sequence>
<proteinExistence type="inferred from homology"/>
<evidence type="ECO:0000256" key="4">
    <source>
        <dbReference type="ARBA" id="ARBA00022723"/>
    </source>
</evidence>
<dbReference type="PANTHER" id="PTHR33653">
    <property type="entry name" value="RIBONUCLEASE VAPC2"/>
    <property type="match status" value="1"/>
</dbReference>
<comment type="cofactor">
    <cofactor evidence="1">
        <name>Mg(2+)</name>
        <dbReference type="ChEBI" id="CHEBI:18420"/>
    </cofactor>
</comment>
<dbReference type="SUPFAM" id="SSF88723">
    <property type="entry name" value="PIN domain-like"/>
    <property type="match status" value="1"/>
</dbReference>
<dbReference type="InterPro" id="IPR029060">
    <property type="entry name" value="PIN-like_dom_sf"/>
</dbReference>
<evidence type="ECO:0000313" key="10">
    <source>
        <dbReference type="Proteomes" id="UP000078486"/>
    </source>
</evidence>
<dbReference type="InterPro" id="IPR002716">
    <property type="entry name" value="PIN_dom"/>
</dbReference>
<gene>
    <name evidence="9" type="ORF">AW736_05440</name>
</gene>
<keyword evidence="5" id="KW-0378">Hydrolase</keyword>
<keyword evidence="4" id="KW-0479">Metal-binding</keyword>
<reference evidence="9 10" key="1">
    <citation type="submission" date="2016-01" db="EMBL/GenBank/DDBJ databases">
        <title>High potential of lignocellulose degradation of a new Verrucomicrobia species.</title>
        <authorList>
            <person name="Wang Y."/>
            <person name="Shi Y."/>
            <person name="Qiu Z."/>
            <person name="Liu S."/>
            <person name="Yang H."/>
        </authorList>
    </citation>
    <scope>NUCLEOTIDE SEQUENCE [LARGE SCALE GENOMIC DNA]</scope>
    <source>
        <strain evidence="9 10">TSB47</strain>
    </source>
</reference>
<dbReference type="Pfam" id="PF01850">
    <property type="entry name" value="PIN"/>
    <property type="match status" value="1"/>
</dbReference>
<keyword evidence="10" id="KW-1185">Reference proteome</keyword>
<comment type="caution">
    <text evidence="9">The sequence shown here is derived from an EMBL/GenBank/DDBJ whole genome shotgun (WGS) entry which is preliminary data.</text>
</comment>
<evidence type="ECO:0000256" key="1">
    <source>
        <dbReference type="ARBA" id="ARBA00001946"/>
    </source>
</evidence>
<keyword evidence="2" id="KW-1277">Toxin-antitoxin system</keyword>
<dbReference type="GO" id="GO:0046872">
    <property type="term" value="F:metal ion binding"/>
    <property type="evidence" value="ECO:0007669"/>
    <property type="project" value="UniProtKB-KW"/>
</dbReference>
<dbReference type="CDD" id="cd09881">
    <property type="entry name" value="PIN_VapC4-5_FitB-like"/>
    <property type="match status" value="1"/>
</dbReference>
<accession>A0A178IMG1</accession>
<dbReference type="OrthoDB" id="199966at2"/>
<evidence type="ECO:0000313" key="9">
    <source>
        <dbReference type="EMBL" id="OAM91074.1"/>
    </source>
</evidence>
<dbReference type="Gene3D" id="3.40.50.1010">
    <property type="entry name" value="5'-nuclease"/>
    <property type="match status" value="1"/>
</dbReference>
<evidence type="ECO:0000256" key="6">
    <source>
        <dbReference type="ARBA" id="ARBA00022842"/>
    </source>
</evidence>
<protein>
    <recommendedName>
        <fullName evidence="8">PIN domain-containing protein</fullName>
    </recommendedName>
</protein>
<evidence type="ECO:0000256" key="3">
    <source>
        <dbReference type="ARBA" id="ARBA00022722"/>
    </source>
</evidence>
<keyword evidence="6" id="KW-0460">Magnesium</keyword>
<dbReference type="GO" id="GO:0016787">
    <property type="term" value="F:hydrolase activity"/>
    <property type="evidence" value="ECO:0007669"/>
    <property type="project" value="UniProtKB-KW"/>
</dbReference>
<dbReference type="GO" id="GO:0004518">
    <property type="term" value="F:nuclease activity"/>
    <property type="evidence" value="ECO:0007669"/>
    <property type="project" value="UniProtKB-KW"/>
</dbReference>
<evidence type="ECO:0000256" key="5">
    <source>
        <dbReference type="ARBA" id="ARBA00022801"/>
    </source>
</evidence>
<name>A0A178IMG1_9BACT</name>
<keyword evidence="3" id="KW-0540">Nuclease</keyword>
<evidence type="ECO:0000256" key="2">
    <source>
        <dbReference type="ARBA" id="ARBA00022649"/>
    </source>
</evidence>
<dbReference type="EMBL" id="LRRQ01000042">
    <property type="protein sequence ID" value="OAM91074.1"/>
    <property type="molecule type" value="Genomic_DNA"/>
</dbReference>
<dbReference type="AlphaFoldDB" id="A0A178IMG1"/>
<evidence type="ECO:0000256" key="7">
    <source>
        <dbReference type="ARBA" id="ARBA00038093"/>
    </source>
</evidence>
<organism evidence="9 10">
    <name type="scientific">Termitidicoccus mucosus</name>
    <dbReference type="NCBI Taxonomy" id="1184151"/>
    <lineage>
        <taxon>Bacteria</taxon>
        <taxon>Pseudomonadati</taxon>
        <taxon>Verrucomicrobiota</taxon>
        <taxon>Opitutia</taxon>
        <taxon>Opitutales</taxon>
        <taxon>Opitutaceae</taxon>
        <taxon>Termitidicoccus</taxon>
    </lineage>
</organism>
<dbReference type="InterPro" id="IPR050556">
    <property type="entry name" value="Type_II_TA_system_RNase"/>
</dbReference>
<dbReference type="Proteomes" id="UP000078486">
    <property type="component" value="Unassembled WGS sequence"/>
</dbReference>
<dbReference type="STRING" id="1184151.AW736_05440"/>